<keyword evidence="11" id="KW-1185">Reference proteome</keyword>
<evidence type="ECO:0000313" key="10">
    <source>
        <dbReference type="EMBL" id="WNH01702.1"/>
    </source>
</evidence>
<evidence type="ECO:0000256" key="8">
    <source>
        <dbReference type="SAM" id="MobiDB-lite"/>
    </source>
</evidence>
<name>A0ABY9XGR6_9GAMM</name>
<dbReference type="Gene3D" id="3.40.640.10">
    <property type="entry name" value="Type I PLP-dependent aspartate aminotransferase-like (Major domain)"/>
    <property type="match status" value="1"/>
</dbReference>
<evidence type="ECO:0000313" key="11">
    <source>
        <dbReference type="Proteomes" id="UP001300348"/>
    </source>
</evidence>
<dbReference type="GeneID" id="88857534"/>
<feature type="domain" description="Aminotransferase class I/classII large" evidence="9">
    <location>
        <begin position="31"/>
        <end position="309"/>
    </location>
</feature>
<dbReference type="InterPro" id="IPR004838">
    <property type="entry name" value="NHTrfase_class1_PyrdxlP-BS"/>
</dbReference>
<comment type="catalytic activity">
    <reaction evidence="6">
        <text>L-histidinol phosphate + 2-oxoglutarate = 3-(imidazol-4-yl)-2-oxopropyl phosphate + L-glutamate</text>
        <dbReference type="Rhea" id="RHEA:23744"/>
        <dbReference type="ChEBI" id="CHEBI:16810"/>
        <dbReference type="ChEBI" id="CHEBI:29985"/>
        <dbReference type="ChEBI" id="CHEBI:57766"/>
        <dbReference type="ChEBI" id="CHEBI:57980"/>
        <dbReference type="EC" id="2.6.1.9"/>
    </reaction>
</comment>
<dbReference type="Proteomes" id="UP001300348">
    <property type="component" value="Chromosome"/>
</dbReference>
<evidence type="ECO:0000256" key="6">
    <source>
        <dbReference type="ARBA" id="ARBA00047481"/>
    </source>
</evidence>
<accession>A0ABY9XGR6</accession>
<evidence type="ECO:0000256" key="7">
    <source>
        <dbReference type="RuleBase" id="RU000481"/>
    </source>
</evidence>
<keyword evidence="4 7" id="KW-0808">Transferase</keyword>
<comment type="cofactor">
    <cofactor evidence="1 7">
        <name>pyridoxal 5'-phosphate</name>
        <dbReference type="ChEBI" id="CHEBI:597326"/>
    </cofactor>
</comment>
<dbReference type="PANTHER" id="PTHR42885">
    <property type="entry name" value="HISTIDINOL-PHOSPHATE AMINOTRANSFERASE-RELATED"/>
    <property type="match status" value="1"/>
</dbReference>
<dbReference type="Gene3D" id="3.90.1150.10">
    <property type="entry name" value="Aspartate Aminotransferase, domain 1"/>
    <property type="match status" value="1"/>
</dbReference>
<evidence type="ECO:0000256" key="4">
    <source>
        <dbReference type="ARBA" id="ARBA00022679"/>
    </source>
</evidence>
<dbReference type="GO" id="GO:0008483">
    <property type="term" value="F:transaminase activity"/>
    <property type="evidence" value="ECO:0007669"/>
    <property type="project" value="UniProtKB-KW"/>
</dbReference>
<dbReference type="CDD" id="cd00609">
    <property type="entry name" value="AAT_like"/>
    <property type="match status" value="1"/>
</dbReference>
<dbReference type="EMBL" id="CP133647">
    <property type="protein sequence ID" value="WNH01702.1"/>
    <property type="molecule type" value="Genomic_DNA"/>
</dbReference>
<evidence type="ECO:0000256" key="2">
    <source>
        <dbReference type="ARBA" id="ARBA00005011"/>
    </source>
</evidence>
<dbReference type="InterPro" id="IPR015422">
    <property type="entry name" value="PyrdxlP-dep_Trfase_small"/>
</dbReference>
<dbReference type="InterPro" id="IPR004839">
    <property type="entry name" value="Aminotransferase_I/II_large"/>
</dbReference>
<keyword evidence="5" id="KW-0663">Pyridoxal phosphate</keyword>
<dbReference type="PROSITE" id="PS00105">
    <property type="entry name" value="AA_TRANSFER_CLASS_1"/>
    <property type="match status" value="1"/>
</dbReference>
<reference evidence="10 11" key="1">
    <citation type="journal article" date="2023" name="Access Microbiol">
        <title>The genome of a steinernematid-associated Pseudomonas piscis bacterium encodes the biosynthesis of insect toxins.</title>
        <authorList>
            <person name="Awori R.M."/>
            <person name="Hendre P."/>
            <person name="Amugune N.O."/>
        </authorList>
    </citation>
    <scope>NUCLEOTIDE SEQUENCE [LARGE SCALE GENOMIC DNA]</scope>
    <source>
        <strain evidence="10 11">97</strain>
    </source>
</reference>
<evidence type="ECO:0000256" key="3">
    <source>
        <dbReference type="ARBA" id="ARBA00022576"/>
    </source>
</evidence>
<dbReference type="InterPro" id="IPR015421">
    <property type="entry name" value="PyrdxlP-dep_Trfase_major"/>
</dbReference>
<gene>
    <name evidence="10" type="ORF">QL112_018220</name>
</gene>
<comment type="pathway">
    <text evidence="2">Amino-acid biosynthesis; L-histidine biosynthesis; L-histidine from 5-phospho-alpha-D-ribose 1-diphosphate: step 7/9.</text>
</comment>
<feature type="region of interest" description="Disordered" evidence="8">
    <location>
        <begin position="1"/>
        <end position="20"/>
    </location>
</feature>
<evidence type="ECO:0000256" key="5">
    <source>
        <dbReference type="ARBA" id="ARBA00022898"/>
    </source>
</evidence>
<organism evidence="10 11">
    <name type="scientific">Xenorhabdus griffiniae</name>
    <dbReference type="NCBI Taxonomy" id="351672"/>
    <lineage>
        <taxon>Bacteria</taxon>
        <taxon>Pseudomonadati</taxon>
        <taxon>Pseudomonadota</taxon>
        <taxon>Gammaproteobacteria</taxon>
        <taxon>Enterobacterales</taxon>
        <taxon>Morganellaceae</taxon>
        <taxon>Xenorhabdus</taxon>
    </lineage>
</organism>
<dbReference type="PANTHER" id="PTHR42885:SF2">
    <property type="entry name" value="HISTIDINOL-PHOSPHATE AMINOTRANSFERASE"/>
    <property type="match status" value="1"/>
</dbReference>
<evidence type="ECO:0000259" key="9">
    <source>
        <dbReference type="Pfam" id="PF00155"/>
    </source>
</evidence>
<protein>
    <recommendedName>
        <fullName evidence="7">Aminotransferase</fullName>
        <ecNumber evidence="7">2.6.1.-</ecNumber>
    </recommendedName>
</protein>
<dbReference type="SUPFAM" id="SSF53383">
    <property type="entry name" value="PLP-dependent transferases"/>
    <property type="match status" value="1"/>
</dbReference>
<comment type="similarity">
    <text evidence="7">Belongs to the class-I pyridoxal-phosphate-dependent aminotransferase family.</text>
</comment>
<sequence>MANTTSVNNNYPLPLAPERPSRQREFLSGGINLRSGELHHKALTKILQEIIVPPQRYQFYPYPQVEHEHAAKILGINSSSIYFTPGSDIAIGLLLRLIACTTKRLIIPIPNYFGWIDHANLNQIDILPIYFDDQCAENFCIKTLLEIIQATPPSIVAISNPNSPTGIEFDNNTLLEISHYCAKHGHLLVIDECFIAFGSINHLELLGQPEHIIYVRSFSKGYGLAGARIAAIIASSAIIDILSQERTESAISGSTWTLLQRILAKKEHFQKICQSIIQTREYVIEIIMKLRPNWQILPSGANFINVKTIGDHPAKLVETAALGGFYIRDMSSQERMNGYTRIGIGELDLMVKFLKQIFPSEYYFDEQIYSKSITVNNDEKTVK</sequence>
<dbReference type="InterPro" id="IPR015424">
    <property type="entry name" value="PyrdxlP-dep_Trfase"/>
</dbReference>
<dbReference type="RefSeq" id="WP_189759767.1">
    <property type="nucleotide sequence ID" value="NZ_CAWPOC010000032.1"/>
</dbReference>
<dbReference type="EC" id="2.6.1.-" evidence="7"/>
<dbReference type="Pfam" id="PF00155">
    <property type="entry name" value="Aminotran_1_2"/>
    <property type="match status" value="1"/>
</dbReference>
<proteinExistence type="inferred from homology"/>
<feature type="compositionally biased region" description="Polar residues" evidence="8">
    <location>
        <begin position="1"/>
        <end position="11"/>
    </location>
</feature>
<evidence type="ECO:0000256" key="1">
    <source>
        <dbReference type="ARBA" id="ARBA00001933"/>
    </source>
</evidence>
<keyword evidence="3 7" id="KW-0032">Aminotransferase</keyword>